<proteinExistence type="predicted"/>
<organism evidence="2 3">
    <name type="scientific">Grifola frondosa</name>
    <name type="common">Maitake</name>
    <name type="synonym">Polyporus frondosus</name>
    <dbReference type="NCBI Taxonomy" id="5627"/>
    <lineage>
        <taxon>Eukaryota</taxon>
        <taxon>Fungi</taxon>
        <taxon>Dikarya</taxon>
        <taxon>Basidiomycota</taxon>
        <taxon>Agaricomycotina</taxon>
        <taxon>Agaricomycetes</taxon>
        <taxon>Polyporales</taxon>
        <taxon>Grifolaceae</taxon>
        <taxon>Grifola</taxon>
    </lineage>
</organism>
<dbReference type="EMBL" id="LUGG01000001">
    <property type="protein sequence ID" value="OBZ78768.1"/>
    <property type="molecule type" value="Genomic_DNA"/>
</dbReference>
<dbReference type="Proteomes" id="UP000092993">
    <property type="component" value="Unassembled WGS sequence"/>
</dbReference>
<feature type="region of interest" description="Disordered" evidence="1">
    <location>
        <begin position="1"/>
        <end position="51"/>
    </location>
</feature>
<dbReference type="AlphaFoldDB" id="A0A1C7MPJ1"/>
<evidence type="ECO:0000256" key="1">
    <source>
        <dbReference type="SAM" id="MobiDB-lite"/>
    </source>
</evidence>
<sequence>MNAQGEKEREMIGLANQHDRDSVVFEASTTRGDQERRNVRIRGCPTDSTASRRASEYPFAIGRLGDTGGRGPPLVGVGARSILVNETGAGLEAGHESVKFREAAIIEGNIHEAASGSFTPTSCSGIDPPVTVRKSLIREAMKFT</sequence>
<evidence type="ECO:0000313" key="2">
    <source>
        <dbReference type="EMBL" id="OBZ78768.1"/>
    </source>
</evidence>
<name>A0A1C7MPJ1_GRIFR</name>
<gene>
    <name evidence="2" type="ORF">A0H81_01236</name>
</gene>
<keyword evidence="3" id="KW-1185">Reference proteome</keyword>
<accession>A0A1C7MPJ1</accession>
<reference evidence="2 3" key="1">
    <citation type="submission" date="2016-03" db="EMBL/GenBank/DDBJ databases">
        <title>Whole genome sequencing of Grifola frondosa 9006-11.</title>
        <authorList>
            <person name="Min B."/>
            <person name="Park H."/>
            <person name="Kim J.-G."/>
            <person name="Cho H."/>
            <person name="Oh Y.-L."/>
            <person name="Kong W.-S."/>
            <person name="Choi I.-G."/>
        </authorList>
    </citation>
    <scope>NUCLEOTIDE SEQUENCE [LARGE SCALE GENOMIC DNA]</scope>
    <source>
        <strain evidence="2 3">9006-11</strain>
    </source>
</reference>
<evidence type="ECO:0000313" key="3">
    <source>
        <dbReference type="Proteomes" id="UP000092993"/>
    </source>
</evidence>
<protein>
    <submittedName>
        <fullName evidence="2">Uncharacterized protein</fullName>
    </submittedName>
</protein>
<comment type="caution">
    <text evidence="2">The sequence shown here is derived from an EMBL/GenBank/DDBJ whole genome shotgun (WGS) entry which is preliminary data.</text>
</comment>
<feature type="compositionally biased region" description="Basic and acidic residues" evidence="1">
    <location>
        <begin position="1"/>
        <end position="23"/>
    </location>
</feature>